<accession>A0A3N4H883</accession>
<feature type="compositionally biased region" description="Pro residues" evidence="2">
    <location>
        <begin position="1"/>
        <end position="16"/>
    </location>
</feature>
<feature type="compositionally biased region" description="Low complexity" evidence="2">
    <location>
        <begin position="17"/>
        <end position="31"/>
    </location>
</feature>
<dbReference type="STRING" id="1160509.A0A3N4H883"/>
<feature type="domain" description="LSM12 anticodon-binding" evidence="3">
    <location>
        <begin position="227"/>
        <end position="268"/>
    </location>
</feature>
<dbReference type="InterPro" id="IPR039683">
    <property type="entry name" value="Lsm12-like"/>
</dbReference>
<reference evidence="4 5" key="1">
    <citation type="journal article" date="2018" name="Nat. Ecol. Evol.">
        <title>Pezizomycetes genomes reveal the molecular basis of ectomycorrhizal truffle lifestyle.</title>
        <authorList>
            <person name="Murat C."/>
            <person name="Payen T."/>
            <person name="Noel B."/>
            <person name="Kuo A."/>
            <person name="Morin E."/>
            <person name="Chen J."/>
            <person name="Kohler A."/>
            <person name="Krizsan K."/>
            <person name="Balestrini R."/>
            <person name="Da Silva C."/>
            <person name="Montanini B."/>
            <person name="Hainaut M."/>
            <person name="Levati E."/>
            <person name="Barry K.W."/>
            <person name="Belfiori B."/>
            <person name="Cichocki N."/>
            <person name="Clum A."/>
            <person name="Dockter R.B."/>
            <person name="Fauchery L."/>
            <person name="Guy J."/>
            <person name="Iotti M."/>
            <person name="Le Tacon F."/>
            <person name="Lindquist E.A."/>
            <person name="Lipzen A."/>
            <person name="Malagnac F."/>
            <person name="Mello A."/>
            <person name="Molinier V."/>
            <person name="Miyauchi S."/>
            <person name="Poulain J."/>
            <person name="Riccioni C."/>
            <person name="Rubini A."/>
            <person name="Sitrit Y."/>
            <person name="Splivallo R."/>
            <person name="Traeger S."/>
            <person name="Wang M."/>
            <person name="Zifcakova L."/>
            <person name="Wipf D."/>
            <person name="Zambonelli A."/>
            <person name="Paolocci F."/>
            <person name="Nowrousian M."/>
            <person name="Ottonello S."/>
            <person name="Baldrian P."/>
            <person name="Spatafora J.W."/>
            <person name="Henrissat B."/>
            <person name="Nagy L.G."/>
            <person name="Aury J.M."/>
            <person name="Wincker P."/>
            <person name="Grigoriev I.V."/>
            <person name="Bonfante P."/>
            <person name="Martin F.M."/>
        </authorList>
    </citation>
    <scope>NUCLEOTIDE SEQUENCE [LARGE SCALE GENOMIC DNA]</scope>
    <source>
        <strain evidence="4 5">RN42</strain>
    </source>
</reference>
<feature type="compositionally biased region" description="Low complexity" evidence="2">
    <location>
        <begin position="95"/>
        <end position="119"/>
    </location>
</feature>
<dbReference type="Pfam" id="PF09793">
    <property type="entry name" value="AD"/>
    <property type="match status" value="1"/>
</dbReference>
<gene>
    <name evidence="4" type="ORF">BJ508DRAFT_111960</name>
</gene>
<sequence length="269" mass="29642">MPPPPPQASKQPPKPATPQQQQATRLTAATPSFVPRSAKPAVPTEGQKPISYAAVAKPPQQQQQAPKPATPQPQQPQQQQQQVRQQQHQPPPQQQQPQQQQQHVQQQQGNQVQQQQQQPTNSDDDISFLVNLSVTLHFPPTLSRPPLTGTIFAYDTRSGTLILCNASSAGTAPPPAPAPTDTHIPGVHTFTFVNVSHLSNVTVNPPPKGGVYPLRQKYEEMELKIGKVDIEEARKRLEGAKEEVKRREAKKGRGVTGWGQEIFDALERM</sequence>
<protein>
    <recommendedName>
        <fullName evidence="3">LSM12 anticodon-binding domain-containing protein</fullName>
    </recommendedName>
</protein>
<evidence type="ECO:0000313" key="4">
    <source>
        <dbReference type="EMBL" id="RPA71003.1"/>
    </source>
</evidence>
<organism evidence="4 5">
    <name type="scientific">Ascobolus immersus RN42</name>
    <dbReference type="NCBI Taxonomy" id="1160509"/>
    <lineage>
        <taxon>Eukaryota</taxon>
        <taxon>Fungi</taxon>
        <taxon>Dikarya</taxon>
        <taxon>Ascomycota</taxon>
        <taxon>Pezizomycotina</taxon>
        <taxon>Pezizomycetes</taxon>
        <taxon>Pezizales</taxon>
        <taxon>Ascobolaceae</taxon>
        <taxon>Ascobolus</taxon>
    </lineage>
</organism>
<dbReference type="Proteomes" id="UP000275078">
    <property type="component" value="Unassembled WGS sequence"/>
</dbReference>
<evidence type="ECO:0000256" key="2">
    <source>
        <dbReference type="SAM" id="MobiDB-lite"/>
    </source>
</evidence>
<name>A0A3N4H883_ASCIM</name>
<feature type="compositionally biased region" description="Low complexity" evidence="2">
    <location>
        <begin position="75"/>
        <end position="88"/>
    </location>
</feature>
<dbReference type="PANTHER" id="PTHR13542">
    <property type="entry name" value="LSM12 HOMOLOG"/>
    <property type="match status" value="1"/>
</dbReference>
<evidence type="ECO:0000313" key="5">
    <source>
        <dbReference type="Proteomes" id="UP000275078"/>
    </source>
</evidence>
<evidence type="ECO:0000256" key="1">
    <source>
        <dbReference type="SAM" id="Coils"/>
    </source>
</evidence>
<evidence type="ECO:0000259" key="3">
    <source>
        <dbReference type="Pfam" id="PF09793"/>
    </source>
</evidence>
<feature type="region of interest" description="Disordered" evidence="2">
    <location>
        <begin position="1"/>
        <end position="124"/>
    </location>
</feature>
<proteinExistence type="predicted"/>
<keyword evidence="1" id="KW-0175">Coiled coil</keyword>
<feature type="coiled-coil region" evidence="1">
    <location>
        <begin position="223"/>
        <end position="250"/>
    </location>
</feature>
<keyword evidence="5" id="KW-1185">Reference proteome</keyword>
<feature type="compositionally biased region" description="Low complexity" evidence="2">
    <location>
        <begin position="58"/>
        <end position="67"/>
    </location>
</feature>
<dbReference type="InterPro" id="IPR019181">
    <property type="entry name" value="LSM12_ABD"/>
</dbReference>
<dbReference type="AlphaFoldDB" id="A0A3N4H883"/>
<dbReference type="EMBL" id="ML119990">
    <property type="protein sequence ID" value="RPA71003.1"/>
    <property type="molecule type" value="Genomic_DNA"/>
</dbReference>